<comment type="caution">
    <text evidence="1">The sequence shown here is derived from an EMBL/GenBank/DDBJ whole genome shotgun (WGS) entry which is preliminary data.</text>
</comment>
<name>A0AAV6UR91_9ARAC</name>
<keyword evidence="2" id="KW-1185">Reference proteome</keyword>
<reference evidence="1 2" key="1">
    <citation type="journal article" date="2022" name="Nat. Ecol. Evol.">
        <title>A masculinizing supergene underlies an exaggerated male reproductive morph in a spider.</title>
        <authorList>
            <person name="Hendrickx F."/>
            <person name="De Corte Z."/>
            <person name="Sonet G."/>
            <person name="Van Belleghem S.M."/>
            <person name="Kostlbacher S."/>
            <person name="Vangestel C."/>
        </authorList>
    </citation>
    <scope>NUCLEOTIDE SEQUENCE [LARGE SCALE GENOMIC DNA]</scope>
    <source>
        <strain evidence="1">W744_W776</strain>
    </source>
</reference>
<accession>A0AAV6UR91</accession>
<dbReference type="AlphaFoldDB" id="A0AAV6UR91"/>
<sequence>MHHINILHHPFSYLTQFLVADPMYHAPPTQVLNTLNELTPRGRCEVHVKTTCEIADRWIGAVLCGEMIGYQQYPPQHSTLHNTKHLNHLSFSLNPSLPPEQEIRKMRSPHPRDQQHPHLLFGECKQRVERASYRATNGWINTEAHMRRSDSF</sequence>
<protein>
    <submittedName>
        <fullName evidence="1">Uncharacterized protein</fullName>
    </submittedName>
</protein>
<evidence type="ECO:0000313" key="2">
    <source>
        <dbReference type="Proteomes" id="UP000827092"/>
    </source>
</evidence>
<dbReference type="Proteomes" id="UP000827092">
    <property type="component" value="Unassembled WGS sequence"/>
</dbReference>
<organism evidence="1 2">
    <name type="scientific">Oedothorax gibbosus</name>
    <dbReference type="NCBI Taxonomy" id="931172"/>
    <lineage>
        <taxon>Eukaryota</taxon>
        <taxon>Metazoa</taxon>
        <taxon>Ecdysozoa</taxon>
        <taxon>Arthropoda</taxon>
        <taxon>Chelicerata</taxon>
        <taxon>Arachnida</taxon>
        <taxon>Araneae</taxon>
        <taxon>Araneomorphae</taxon>
        <taxon>Entelegynae</taxon>
        <taxon>Araneoidea</taxon>
        <taxon>Linyphiidae</taxon>
        <taxon>Erigoninae</taxon>
        <taxon>Oedothorax</taxon>
    </lineage>
</organism>
<proteinExistence type="predicted"/>
<dbReference type="EMBL" id="JAFNEN010000324">
    <property type="protein sequence ID" value="KAG8185806.1"/>
    <property type="molecule type" value="Genomic_DNA"/>
</dbReference>
<gene>
    <name evidence="1" type="ORF">JTE90_002032</name>
</gene>
<evidence type="ECO:0000313" key="1">
    <source>
        <dbReference type="EMBL" id="KAG8185806.1"/>
    </source>
</evidence>